<accession>A0A2J6SEI3</accession>
<keyword evidence="3" id="KW-1185">Reference proteome</keyword>
<evidence type="ECO:0000313" key="2">
    <source>
        <dbReference type="EMBL" id="PMD49166.1"/>
    </source>
</evidence>
<dbReference type="STRING" id="1095630.A0A2J6SEI3"/>
<evidence type="ECO:0000313" key="3">
    <source>
        <dbReference type="Proteomes" id="UP000235371"/>
    </source>
</evidence>
<dbReference type="OrthoDB" id="194358at2759"/>
<dbReference type="InterPro" id="IPR052895">
    <property type="entry name" value="HetReg/Transcr_Mod"/>
</dbReference>
<feature type="domain" description="Heterokaryon incompatibility" evidence="1">
    <location>
        <begin position="50"/>
        <end position="196"/>
    </location>
</feature>
<protein>
    <submittedName>
        <fullName evidence="2">HET-domain-containing protein</fullName>
    </submittedName>
</protein>
<dbReference type="InterPro" id="IPR010730">
    <property type="entry name" value="HET"/>
</dbReference>
<dbReference type="PANTHER" id="PTHR24148">
    <property type="entry name" value="ANKYRIN REPEAT DOMAIN-CONTAINING PROTEIN 39 HOMOLOG-RELATED"/>
    <property type="match status" value="1"/>
</dbReference>
<reference evidence="2 3" key="1">
    <citation type="submission" date="2016-04" db="EMBL/GenBank/DDBJ databases">
        <title>A degradative enzymes factory behind the ericoid mycorrhizal symbiosis.</title>
        <authorList>
            <consortium name="DOE Joint Genome Institute"/>
            <person name="Martino E."/>
            <person name="Morin E."/>
            <person name="Grelet G."/>
            <person name="Kuo A."/>
            <person name="Kohler A."/>
            <person name="Daghino S."/>
            <person name="Barry K."/>
            <person name="Choi C."/>
            <person name="Cichocki N."/>
            <person name="Clum A."/>
            <person name="Copeland A."/>
            <person name="Hainaut M."/>
            <person name="Haridas S."/>
            <person name="Labutti K."/>
            <person name="Lindquist E."/>
            <person name="Lipzen A."/>
            <person name="Khouja H.-R."/>
            <person name="Murat C."/>
            <person name="Ohm R."/>
            <person name="Olson A."/>
            <person name="Spatafora J."/>
            <person name="Veneault-Fourrey C."/>
            <person name="Henrissat B."/>
            <person name="Grigoriev I."/>
            <person name="Martin F."/>
            <person name="Perotto S."/>
        </authorList>
    </citation>
    <scope>NUCLEOTIDE SEQUENCE [LARGE SCALE GENOMIC DNA]</scope>
    <source>
        <strain evidence="2 3">E</strain>
    </source>
</reference>
<proteinExistence type="predicted"/>
<dbReference type="AlphaFoldDB" id="A0A2J6SEI3"/>
<dbReference type="GeneID" id="36593612"/>
<dbReference type="RefSeq" id="XP_024726070.1">
    <property type="nucleotide sequence ID" value="XM_024885535.1"/>
</dbReference>
<organism evidence="2 3">
    <name type="scientific">Hyaloscypha bicolor E</name>
    <dbReference type="NCBI Taxonomy" id="1095630"/>
    <lineage>
        <taxon>Eukaryota</taxon>
        <taxon>Fungi</taxon>
        <taxon>Dikarya</taxon>
        <taxon>Ascomycota</taxon>
        <taxon>Pezizomycotina</taxon>
        <taxon>Leotiomycetes</taxon>
        <taxon>Helotiales</taxon>
        <taxon>Hyaloscyphaceae</taxon>
        <taxon>Hyaloscypha</taxon>
        <taxon>Hyaloscypha bicolor</taxon>
    </lineage>
</organism>
<sequence>MTSFEYKPIGLEGPAFRLLRLLKGDDDPIQGRLFDSKLPPPAPPEYVRDYAALSYTWGSKSRPFTKNAYLALRDLRYQEKDRILWIDALCINQNDNKERGEQVQQMGSIYSEAERVIIWLGEATYDTDYVMHYMEQLEKESTKHASNDQKISDKQWVNIWSAVVHNLIADQRDLLIEGLRSLLRRNWFKRVWILQEVANARVAEIVCGGKSVSASIFALTLSLLEITPDPHCQPILDIMPGPLRNSSWWAKKRDLYTLLVKFCGSEATDPRDSIYALLGISSDACDTDFLRANYKKNLQDVIFDTTLFLLNFNNKRSNAAVMGCKEWARGGGEAATGERRCAGD</sequence>
<dbReference type="EMBL" id="KZ613932">
    <property type="protein sequence ID" value="PMD49166.1"/>
    <property type="molecule type" value="Genomic_DNA"/>
</dbReference>
<dbReference type="PANTHER" id="PTHR24148:SF78">
    <property type="entry name" value="HETEROKARYON INCOMPATIBILITY DOMAIN-CONTAINING PROTEIN"/>
    <property type="match status" value="1"/>
</dbReference>
<evidence type="ECO:0000259" key="1">
    <source>
        <dbReference type="Pfam" id="PF06985"/>
    </source>
</evidence>
<dbReference type="InParanoid" id="A0A2J6SEI3"/>
<gene>
    <name evidence="2" type="ORF">K444DRAFT_649064</name>
</gene>
<name>A0A2J6SEI3_9HELO</name>
<dbReference type="Proteomes" id="UP000235371">
    <property type="component" value="Unassembled WGS sequence"/>
</dbReference>
<dbReference type="Pfam" id="PF06985">
    <property type="entry name" value="HET"/>
    <property type="match status" value="1"/>
</dbReference>